<dbReference type="Proteomes" id="UP000289708">
    <property type="component" value="Unassembled WGS sequence"/>
</dbReference>
<evidence type="ECO:0000313" key="3">
    <source>
        <dbReference type="Proteomes" id="UP000289708"/>
    </source>
</evidence>
<reference evidence="2 3" key="1">
    <citation type="submission" date="2018-12" db="EMBL/GenBank/DDBJ databases">
        <title>bacterium Hansschlegelia zhihuaiae S113.</title>
        <authorList>
            <person name="He J."/>
        </authorList>
    </citation>
    <scope>NUCLEOTIDE SEQUENCE [LARGE SCALE GENOMIC DNA]</scope>
    <source>
        <strain evidence="2 3">S 113</strain>
    </source>
</reference>
<evidence type="ECO:0000256" key="1">
    <source>
        <dbReference type="SAM" id="MobiDB-lite"/>
    </source>
</evidence>
<dbReference type="AlphaFoldDB" id="A0A4V1KJV1"/>
<accession>A0A4V1KJV1</accession>
<dbReference type="OrthoDB" id="8420544at2"/>
<evidence type="ECO:0000313" key="2">
    <source>
        <dbReference type="EMBL" id="RXF75472.1"/>
    </source>
</evidence>
<name>A0A4V1KJV1_9HYPH</name>
<proteinExistence type="predicted"/>
<protein>
    <submittedName>
        <fullName evidence="2">Uncharacterized protein</fullName>
    </submittedName>
</protein>
<organism evidence="2 3">
    <name type="scientific">Hansschlegelia zhihuaiae</name>
    <dbReference type="NCBI Taxonomy" id="405005"/>
    <lineage>
        <taxon>Bacteria</taxon>
        <taxon>Pseudomonadati</taxon>
        <taxon>Pseudomonadota</taxon>
        <taxon>Alphaproteobacteria</taxon>
        <taxon>Hyphomicrobiales</taxon>
        <taxon>Methylopilaceae</taxon>
        <taxon>Hansschlegelia</taxon>
    </lineage>
</organism>
<dbReference type="EMBL" id="RYFI01000001">
    <property type="protein sequence ID" value="RXF75472.1"/>
    <property type="molecule type" value="Genomic_DNA"/>
</dbReference>
<dbReference type="RefSeq" id="WP_128775651.1">
    <property type="nucleotide sequence ID" value="NZ_RYFI01000001.1"/>
</dbReference>
<keyword evidence="3" id="KW-1185">Reference proteome</keyword>
<comment type="caution">
    <text evidence="2">The sequence shown here is derived from an EMBL/GenBank/DDBJ whole genome shotgun (WGS) entry which is preliminary data.</text>
</comment>
<sequence length="101" mass="11568">MIDRPDPFDHSPAQGSLFGSGEDRMQAPPPRAVTVDPAQVRVRLVSLLETARAADRMPWSDRDARMWRTVFPQMANWLPDDEANQLRFEFAKEFDRLLNAA</sequence>
<feature type="region of interest" description="Disordered" evidence="1">
    <location>
        <begin position="1"/>
        <end position="31"/>
    </location>
</feature>
<gene>
    <name evidence="2" type="ORF">EK403_01030</name>
</gene>